<reference evidence="1 2" key="1">
    <citation type="journal article" date="2019" name="Sci. Rep.">
        <title>Orb-weaving spider Araneus ventricosus genome elucidates the spidroin gene catalogue.</title>
        <authorList>
            <person name="Kono N."/>
            <person name="Nakamura H."/>
            <person name="Ohtoshi R."/>
            <person name="Moran D.A.P."/>
            <person name="Shinohara A."/>
            <person name="Yoshida Y."/>
            <person name="Fujiwara M."/>
            <person name="Mori M."/>
            <person name="Tomita M."/>
            <person name="Arakawa K."/>
        </authorList>
    </citation>
    <scope>NUCLEOTIDE SEQUENCE [LARGE SCALE GENOMIC DNA]</scope>
</reference>
<sequence>MSREFGKLPNLGVAAKVRINSGLSIRADHTALCRRFRSLRPSSSLLNGSSLHSSFSIQHSVFIPYLKGWSSAFLPLYWPIVLPGDQRLTLFPVVKIQPWVKVLGFCHHRAI</sequence>
<evidence type="ECO:0000313" key="1">
    <source>
        <dbReference type="EMBL" id="GBL86987.1"/>
    </source>
</evidence>
<comment type="caution">
    <text evidence="1">The sequence shown here is derived from an EMBL/GenBank/DDBJ whole genome shotgun (WGS) entry which is preliminary data.</text>
</comment>
<evidence type="ECO:0000313" key="2">
    <source>
        <dbReference type="Proteomes" id="UP000499080"/>
    </source>
</evidence>
<organism evidence="1 2">
    <name type="scientific">Araneus ventricosus</name>
    <name type="common">Orbweaver spider</name>
    <name type="synonym">Epeira ventricosa</name>
    <dbReference type="NCBI Taxonomy" id="182803"/>
    <lineage>
        <taxon>Eukaryota</taxon>
        <taxon>Metazoa</taxon>
        <taxon>Ecdysozoa</taxon>
        <taxon>Arthropoda</taxon>
        <taxon>Chelicerata</taxon>
        <taxon>Arachnida</taxon>
        <taxon>Araneae</taxon>
        <taxon>Araneomorphae</taxon>
        <taxon>Entelegynae</taxon>
        <taxon>Araneoidea</taxon>
        <taxon>Araneidae</taxon>
        <taxon>Araneus</taxon>
    </lineage>
</organism>
<proteinExistence type="predicted"/>
<protein>
    <submittedName>
        <fullName evidence="1">Uncharacterized protein</fullName>
    </submittedName>
</protein>
<accession>A0A4Y2B5B1</accession>
<keyword evidence="2" id="KW-1185">Reference proteome</keyword>
<dbReference type="EMBL" id="BGPR01000051">
    <property type="protein sequence ID" value="GBL86987.1"/>
    <property type="molecule type" value="Genomic_DNA"/>
</dbReference>
<dbReference type="AlphaFoldDB" id="A0A4Y2B5B1"/>
<dbReference type="Proteomes" id="UP000499080">
    <property type="component" value="Unassembled WGS sequence"/>
</dbReference>
<gene>
    <name evidence="1" type="ORF">AVEN_218707_1</name>
</gene>
<name>A0A4Y2B5B1_ARAVE</name>